<dbReference type="Proteomes" id="UP001153954">
    <property type="component" value="Unassembled WGS sequence"/>
</dbReference>
<evidence type="ECO:0000313" key="1">
    <source>
        <dbReference type="EMBL" id="CAH2086887.1"/>
    </source>
</evidence>
<dbReference type="PANTHER" id="PTHR46114">
    <property type="entry name" value="APPLE DOMAIN-CONTAINING PROTEIN"/>
    <property type="match status" value="1"/>
</dbReference>
<proteinExistence type="predicted"/>
<gene>
    <name evidence="1" type="ORF">EEDITHA_LOCUS3209</name>
</gene>
<sequence length="180" mass="21188">MRTLINLIKYKEHQWKVCGDLKVINMLVGLQGGGEGKLKEGIFIGPQIRKIMKDSQFENLLSVKEKSAWNSFKMLVENFLGNKKSENYEEIVNNLLKNFHDMGVNMSLKIHFLHSHLNFFPENLGSMSDEQGERFHQDLRTFEERHQGFWDENMLGDYCWSIIRETDSNNYKKKAKISHF</sequence>
<dbReference type="EMBL" id="CAKOGL010000005">
    <property type="protein sequence ID" value="CAH2086887.1"/>
    <property type="molecule type" value="Genomic_DNA"/>
</dbReference>
<reference evidence="1" key="1">
    <citation type="submission" date="2022-03" db="EMBL/GenBank/DDBJ databases">
        <authorList>
            <person name="Tunstrom K."/>
        </authorList>
    </citation>
    <scope>NUCLEOTIDE SEQUENCE</scope>
</reference>
<dbReference type="AlphaFoldDB" id="A0AAU9TMX8"/>
<comment type="caution">
    <text evidence="1">The sequence shown here is derived from an EMBL/GenBank/DDBJ whole genome shotgun (WGS) entry which is preliminary data.</text>
</comment>
<name>A0AAU9TMX8_EUPED</name>
<dbReference type="PANTHER" id="PTHR46114:SF2">
    <property type="entry name" value="CULLIN N-TERMINAL DOMAIN-CONTAINING PROTEIN"/>
    <property type="match status" value="1"/>
</dbReference>
<keyword evidence="2" id="KW-1185">Reference proteome</keyword>
<accession>A0AAU9TMX8</accession>
<protein>
    <submittedName>
        <fullName evidence="1">Uncharacterized protein</fullName>
    </submittedName>
</protein>
<evidence type="ECO:0000313" key="2">
    <source>
        <dbReference type="Proteomes" id="UP001153954"/>
    </source>
</evidence>
<organism evidence="1 2">
    <name type="scientific">Euphydryas editha</name>
    <name type="common">Edith's checkerspot</name>
    <dbReference type="NCBI Taxonomy" id="104508"/>
    <lineage>
        <taxon>Eukaryota</taxon>
        <taxon>Metazoa</taxon>
        <taxon>Ecdysozoa</taxon>
        <taxon>Arthropoda</taxon>
        <taxon>Hexapoda</taxon>
        <taxon>Insecta</taxon>
        <taxon>Pterygota</taxon>
        <taxon>Neoptera</taxon>
        <taxon>Endopterygota</taxon>
        <taxon>Lepidoptera</taxon>
        <taxon>Glossata</taxon>
        <taxon>Ditrysia</taxon>
        <taxon>Papilionoidea</taxon>
        <taxon>Nymphalidae</taxon>
        <taxon>Nymphalinae</taxon>
        <taxon>Euphydryas</taxon>
    </lineage>
</organism>